<keyword evidence="1" id="KW-0614">Plasmid</keyword>
<gene>
    <name evidence="1" type="ORF">MIU77_18875</name>
</gene>
<protein>
    <submittedName>
        <fullName evidence="1">Uncharacterized protein</fullName>
    </submittedName>
</protein>
<sequence>MDAWQSARAEDLGLARVTGQQVLAALIEQLLHDDALAEQITNTIAADQ</sequence>
<organism evidence="1 2">
    <name type="scientific">Mycolicibacillus parakoreensis</name>
    <dbReference type="NCBI Taxonomy" id="1069221"/>
    <lineage>
        <taxon>Bacteria</taxon>
        <taxon>Bacillati</taxon>
        <taxon>Actinomycetota</taxon>
        <taxon>Actinomycetes</taxon>
        <taxon>Mycobacteriales</taxon>
        <taxon>Mycobacteriaceae</taxon>
        <taxon>Mycolicibacillus</taxon>
    </lineage>
</organism>
<evidence type="ECO:0000313" key="2">
    <source>
        <dbReference type="Proteomes" id="UP001055200"/>
    </source>
</evidence>
<dbReference type="Proteomes" id="UP001055200">
    <property type="component" value="Plasmid unnamed"/>
</dbReference>
<reference evidence="1" key="1">
    <citation type="submission" date="2022-08" db="EMBL/GenBank/DDBJ databases">
        <title>Complete genome sequence of 14 non-tuberculosis mycobacteria type-strains.</title>
        <authorList>
            <person name="Igarashi Y."/>
            <person name="Osugi A."/>
            <person name="Mitarai S."/>
        </authorList>
    </citation>
    <scope>NUCLEOTIDE SEQUENCE</scope>
    <source>
        <strain evidence="1">DSM 45575</strain>
    </source>
</reference>
<evidence type="ECO:0000313" key="1">
    <source>
        <dbReference type="EMBL" id="ULN54794.1"/>
    </source>
</evidence>
<proteinExistence type="predicted"/>
<name>A0ABY3UBC8_9MYCO</name>
<keyword evidence="2" id="KW-1185">Reference proteome</keyword>
<dbReference type="EMBL" id="CP092366">
    <property type="protein sequence ID" value="ULN54794.1"/>
    <property type="molecule type" value="Genomic_DNA"/>
</dbReference>
<geneLocation type="plasmid" evidence="1 2">
    <name>unnamed</name>
</geneLocation>
<accession>A0ABY3UBC8</accession>